<dbReference type="RefSeq" id="WP_328336568.1">
    <property type="nucleotide sequence ID" value="NZ_CP107906.1"/>
</dbReference>
<accession>A0ABZ1NL61</accession>
<evidence type="ECO:0000313" key="1">
    <source>
        <dbReference type="EMBL" id="WUG92140.1"/>
    </source>
</evidence>
<dbReference type="EMBL" id="CP107906">
    <property type="protein sequence ID" value="WUG92140.1"/>
    <property type="molecule type" value="Genomic_DNA"/>
</dbReference>
<reference evidence="1 2" key="1">
    <citation type="submission" date="2022-10" db="EMBL/GenBank/DDBJ databases">
        <title>The complete genomes of actinobacterial strains from the NBC collection.</title>
        <authorList>
            <person name="Joergensen T.S."/>
            <person name="Alvarez Arevalo M."/>
            <person name="Sterndorff E.B."/>
            <person name="Faurdal D."/>
            <person name="Vuksanovic O."/>
            <person name="Mourched A.-S."/>
            <person name="Charusanti P."/>
            <person name="Shaw S."/>
            <person name="Blin K."/>
            <person name="Weber T."/>
        </authorList>
    </citation>
    <scope>NUCLEOTIDE SEQUENCE [LARGE SCALE GENOMIC DNA]</scope>
    <source>
        <strain evidence="1 2">NBC_00456</strain>
    </source>
</reference>
<organism evidence="1 2">
    <name type="scientific">Streptomyces violaceus</name>
    <name type="common">Streptomyces venezuelae</name>
    <dbReference type="NCBI Taxonomy" id="1936"/>
    <lineage>
        <taxon>Bacteria</taxon>
        <taxon>Bacillati</taxon>
        <taxon>Actinomycetota</taxon>
        <taxon>Actinomycetes</taxon>
        <taxon>Kitasatosporales</taxon>
        <taxon>Streptomycetaceae</taxon>
        <taxon>Streptomyces</taxon>
    </lineage>
</organism>
<name>A0ABZ1NL61_STRVL</name>
<dbReference type="Proteomes" id="UP001341259">
    <property type="component" value="Chromosome"/>
</dbReference>
<proteinExistence type="predicted"/>
<keyword evidence="2" id="KW-1185">Reference proteome</keyword>
<sequence>MNHELAAALATVPEIERTERLLDEAKKRLREHPHGTAPDVARDDVVSAAVATFQADGSWPADVGKRAAKAHTAALEWEAERLARKRAVDSTELLAYDTRQALASDALEHLGTRLNEVLSDARTAAETLGDVRSADAAIKAGGAVVEAWGRLQSLTADLANIRSAQWALLDPGPRPQSIVGDDDTDERRQLREWRRQGYGEVRDSRADYSANESHLLWLANVDKAYVPTSYEDLEADVTTATEPVAYDDHGPIRDMSPMVLPEREYKPLNTRRDPRPFVD</sequence>
<gene>
    <name evidence="1" type="ORF">OHB29_03390</name>
</gene>
<evidence type="ECO:0000313" key="2">
    <source>
        <dbReference type="Proteomes" id="UP001341259"/>
    </source>
</evidence>
<protein>
    <submittedName>
        <fullName evidence="1">Uncharacterized protein</fullName>
    </submittedName>
</protein>